<dbReference type="Gene3D" id="2.30.30.40">
    <property type="entry name" value="SH3 Domains"/>
    <property type="match status" value="1"/>
</dbReference>
<feature type="domain" description="Ras-GEF" evidence="3">
    <location>
        <begin position="1036"/>
        <end position="1282"/>
    </location>
</feature>
<dbReference type="InterPro" id="IPR008937">
    <property type="entry name" value="Ras-like_GEF"/>
</dbReference>
<keyword evidence="1 2" id="KW-0344">Guanine-nucleotide releasing factor</keyword>
<evidence type="ECO:0000259" key="4">
    <source>
        <dbReference type="PROSITE" id="PS50212"/>
    </source>
</evidence>
<dbReference type="OrthoDB" id="546434at2759"/>
<name>H2AXF3_KAZAF</name>
<dbReference type="Proteomes" id="UP000005220">
    <property type="component" value="Chromosome 7"/>
</dbReference>
<reference evidence="5 6" key="1">
    <citation type="journal article" date="2011" name="Proc. Natl. Acad. Sci. U.S.A.">
        <title>Evolutionary erosion of yeast sex chromosomes by mating-type switching accidents.</title>
        <authorList>
            <person name="Gordon J.L."/>
            <person name="Armisen D."/>
            <person name="Proux-Wera E."/>
            <person name="Oheigeartaigh S.S."/>
            <person name="Byrne K.P."/>
            <person name="Wolfe K.H."/>
        </authorList>
    </citation>
    <scope>NUCLEOTIDE SEQUENCE [LARGE SCALE GENOMIC DNA]</scope>
    <source>
        <strain evidence="6">ATCC 22294 / BCRC 22015 / CBS 2517 / CECT 1963 / NBRC 1671 / NRRL Y-8276</strain>
    </source>
</reference>
<dbReference type="RefSeq" id="XP_003958188.1">
    <property type="nucleotide sequence ID" value="XM_003958139.1"/>
</dbReference>
<dbReference type="Pfam" id="PF00617">
    <property type="entry name" value="RasGEF"/>
    <property type="match status" value="1"/>
</dbReference>
<dbReference type="InterPro" id="IPR023578">
    <property type="entry name" value="Ras_GEF_dom_sf"/>
</dbReference>
<protein>
    <recommendedName>
        <fullName evidence="7">Ras GEF</fullName>
    </recommendedName>
</protein>
<evidence type="ECO:0000256" key="2">
    <source>
        <dbReference type="PROSITE-ProRule" id="PRU00168"/>
    </source>
</evidence>
<evidence type="ECO:0000313" key="6">
    <source>
        <dbReference type="Proteomes" id="UP000005220"/>
    </source>
</evidence>
<dbReference type="SMART" id="SM00229">
    <property type="entry name" value="RasGEFN"/>
    <property type="match status" value="1"/>
</dbReference>
<dbReference type="GO" id="GO:0005886">
    <property type="term" value="C:plasma membrane"/>
    <property type="evidence" value="ECO:0007669"/>
    <property type="project" value="TreeGrafter"/>
</dbReference>
<dbReference type="KEGG" id="kaf:KAFR_0G00200"/>
<dbReference type="PANTHER" id="PTHR23113:SF354">
    <property type="entry name" value="BUD SITE SELECTION PROTEIN 5"/>
    <property type="match status" value="1"/>
</dbReference>
<evidence type="ECO:0008006" key="7">
    <source>
        <dbReference type="Google" id="ProtNLM"/>
    </source>
</evidence>
<dbReference type="EMBL" id="HE650827">
    <property type="protein sequence ID" value="CCF59053.1"/>
    <property type="molecule type" value="Genomic_DNA"/>
</dbReference>
<dbReference type="InterPro" id="IPR036964">
    <property type="entry name" value="RASGEF_cat_dom_sf"/>
</dbReference>
<dbReference type="GO" id="GO:0007265">
    <property type="term" value="P:Ras protein signal transduction"/>
    <property type="evidence" value="ECO:0007669"/>
    <property type="project" value="TreeGrafter"/>
</dbReference>
<dbReference type="FunCoup" id="H2AXF3">
    <property type="interactions" value="33"/>
</dbReference>
<dbReference type="SMART" id="SM00147">
    <property type="entry name" value="RasGEF"/>
    <property type="match status" value="1"/>
</dbReference>
<feature type="domain" description="N-terminal Ras-GEF" evidence="4">
    <location>
        <begin position="745"/>
        <end position="880"/>
    </location>
</feature>
<dbReference type="PANTHER" id="PTHR23113">
    <property type="entry name" value="GUANINE NUCLEOTIDE EXCHANGE FACTOR"/>
    <property type="match status" value="1"/>
</dbReference>
<dbReference type="InterPro" id="IPR036028">
    <property type="entry name" value="SH3-like_dom_sf"/>
</dbReference>
<dbReference type="Gene3D" id="1.20.870.10">
    <property type="entry name" value="Son of sevenless (SoS) protein Chain: S domain 1"/>
    <property type="match status" value="1"/>
</dbReference>
<dbReference type="SUPFAM" id="SSF50044">
    <property type="entry name" value="SH3-domain"/>
    <property type="match status" value="1"/>
</dbReference>
<gene>
    <name evidence="5" type="primary">KAFR0G00200</name>
    <name evidence="5" type="ORF">KAFR_0G00200</name>
</gene>
<evidence type="ECO:0000313" key="5">
    <source>
        <dbReference type="EMBL" id="CCF59053.1"/>
    </source>
</evidence>
<dbReference type="PROSITE" id="PS50212">
    <property type="entry name" value="RASGEF_NTER"/>
    <property type="match status" value="1"/>
</dbReference>
<dbReference type="PROSITE" id="PS50009">
    <property type="entry name" value="RASGEF_CAT"/>
    <property type="match status" value="1"/>
</dbReference>
<dbReference type="InterPro" id="IPR000651">
    <property type="entry name" value="Ras-like_Gua-exchang_fac_N"/>
</dbReference>
<dbReference type="InterPro" id="IPR001895">
    <property type="entry name" value="RASGEF_cat_dom"/>
</dbReference>
<sequence length="1325" mass="152815">MDRLTVNRTTSASTPLFNSDKKFYEEEGNAIRISTTVSPTKSLNLYNGKPVSSSKSLNNNSPNDSFTTANSFSFEETLDSNNFPENYNSLKPNFDIFNDETPIVNSGNRRFANTSNDYETPKAPLYIDDTELSNSDKFDTSIPAGLGITSSHINIEEQSTPLKAIRASICVQRTQPINPPQRNEKRLQQRRKDSIFSFEEMAQNIPEIPDYAYLFIIANHSFDARTLENDEDTNICLSFNASDVAFVHNVDESGWGEVTLLQTQLRGWVPFNYFSDIIKITDVTKPGDELTLEQWKEYIDSRLPLEKLLTASAKFIAHPQDKPISNSLQKTFNLNYINDIRDGVKSLLQLTDAVSRSNEIVQAKEDVRKGRKKLLADWYNLMIKADYYKHTTSSENISKLVSLVYQILKRAFSFYKIWSLEKMNFENEKNEASRIQSESFLSTSTQNKKDTKMIYRTQSVKDNKITYLTTVPTASKRLNEVNDLLFSYIGLILGRINLVEHNPNGCEALEFIIHQMIKLLRELLYVSKACSYVIEEKYKHAYKNTLDACLDPLLGLVSELVSCIKILVTKSLSHEIRRKSLKNLESDASIAVLPSNYDECERLVYIISKMTGLIANTVAGCNNYLRITGDFKLNKNREYPDLQMSKLTPEEFLKKCSGGINEKHNNELKRKSIMGLGDDYSEADYKKIIRFSAIPSGLMSAKDYDSFSRDSTFAKYRPLESELNDNPLTSVNYKDEILREIILDNERNLNGASFRAIIFKLTDEMEKPDELFVATFLLTFRMYGNSVDLVNGLINRFDLIDKSSKFEYTEKNGTYSSRASRLKNRRRLVCNVFASWMESYWDHEKDYDILPTMVNFFNEGMSTILPIEAKKLIELASKLFLRKPALKDGHLLHAFMVDQLAKKSITHSRALSMISDTSSVASSIRSSEFSLDERIIEKYELTKIDKKNRNSVSLPLPFLNLGNSSFLTTDDITNMERLVNNYRIATNSKVEKYSDSCFLENIIKNWKRLQVGIESSLAVNIDNVFVQSDLNLVDMNPMEVAKQLTLIESKLFMSIQPTELINYKRKSRCPNVNTVLMFTNKFCNYVIDSLVNPNILMIDRVDRLRNWLRIALSNLYFRNFNSVASIMTALQNHSITRLKPIWQQLSKQDMTLYEYLARIVHPNKNFKVYRNKLKKIMGDFSFVKVSLPVVPYFNLFLQDLTFIDEGNPNFRNPDAFRPNKIVNMDKFFRITRIISTIQYLQVNYDVGNNKSDNLKESELKDMIEPNETNESFFELTNQMNVDTYCITALPLLQEFILYEFWRVDSLHQKDNDRSYQLSLKILPRQ</sequence>
<evidence type="ECO:0000256" key="1">
    <source>
        <dbReference type="ARBA" id="ARBA00022658"/>
    </source>
</evidence>
<accession>H2AXF3</accession>
<dbReference type="STRING" id="1071382.H2AXF3"/>
<dbReference type="eggNOG" id="KOG3417">
    <property type="taxonomic scope" value="Eukaryota"/>
</dbReference>
<dbReference type="SUPFAM" id="SSF48366">
    <property type="entry name" value="Ras GEF"/>
    <property type="match status" value="1"/>
</dbReference>
<organism evidence="5 6">
    <name type="scientific">Kazachstania africana (strain ATCC 22294 / BCRC 22015 / CBS 2517 / CECT 1963 / NBRC 1671 / NRRL Y-8276)</name>
    <name type="common">Yeast</name>
    <name type="synonym">Kluyveromyces africanus</name>
    <dbReference type="NCBI Taxonomy" id="1071382"/>
    <lineage>
        <taxon>Eukaryota</taxon>
        <taxon>Fungi</taxon>
        <taxon>Dikarya</taxon>
        <taxon>Ascomycota</taxon>
        <taxon>Saccharomycotina</taxon>
        <taxon>Saccharomycetes</taxon>
        <taxon>Saccharomycetales</taxon>
        <taxon>Saccharomycetaceae</taxon>
        <taxon>Kazachstania</taxon>
    </lineage>
</organism>
<dbReference type="HOGENOM" id="CLU_003150_0_0_1"/>
<dbReference type="Pfam" id="PF00618">
    <property type="entry name" value="RasGEF_N"/>
    <property type="match status" value="1"/>
</dbReference>
<dbReference type="CDD" id="cd06224">
    <property type="entry name" value="REM"/>
    <property type="match status" value="1"/>
</dbReference>
<proteinExistence type="predicted"/>
<dbReference type="Gene3D" id="1.10.840.10">
    <property type="entry name" value="Ras guanine-nucleotide exchange factors catalytic domain"/>
    <property type="match status" value="1"/>
</dbReference>
<dbReference type="GeneID" id="13884545"/>
<evidence type="ECO:0000259" key="3">
    <source>
        <dbReference type="PROSITE" id="PS50009"/>
    </source>
</evidence>
<keyword evidence="6" id="KW-1185">Reference proteome</keyword>
<dbReference type="GO" id="GO:0005085">
    <property type="term" value="F:guanyl-nucleotide exchange factor activity"/>
    <property type="evidence" value="ECO:0007669"/>
    <property type="project" value="UniProtKB-KW"/>
</dbReference>
<dbReference type="InParanoid" id="H2AXF3"/>